<reference evidence="2" key="1">
    <citation type="submission" date="2021-03" db="EMBL/GenBank/DDBJ databases">
        <title>Revisited historic fungal species revealed as producer of novel bioactive compounds through whole genome sequencing and comparative genomics.</title>
        <authorList>
            <person name="Vignolle G.A."/>
            <person name="Hochenegger N."/>
            <person name="Mach R.L."/>
            <person name="Mach-Aigner A.R."/>
            <person name="Javad Rahimi M."/>
            <person name="Salim K.A."/>
            <person name="Chan C.M."/>
            <person name="Lim L.B.L."/>
            <person name="Cai F."/>
            <person name="Druzhinina I.S."/>
            <person name="U'Ren J.M."/>
            <person name="Derntl C."/>
        </authorList>
    </citation>
    <scope>NUCLEOTIDE SEQUENCE</scope>
    <source>
        <strain evidence="2">TUCIM 5799</strain>
    </source>
</reference>
<organism evidence="2 3">
    <name type="scientific">Neoarthrinium moseri</name>
    <dbReference type="NCBI Taxonomy" id="1658444"/>
    <lineage>
        <taxon>Eukaryota</taxon>
        <taxon>Fungi</taxon>
        <taxon>Dikarya</taxon>
        <taxon>Ascomycota</taxon>
        <taxon>Pezizomycotina</taxon>
        <taxon>Sordariomycetes</taxon>
        <taxon>Xylariomycetidae</taxon>
        <taxon>Amphisphaeriales</taxon>
        <taxon>Apiosporaceae</taxon>
        <taxon>Neoarthrinium</taxon>
    </lineage>
</organism>
<dbReference type="EMBL" id="JAFIMR010000003">
    <property type="protein sequence ID" value="KAI1880446.1"/>
    <property type="molecule type" value="Genomic_DNA"/>
</dbReference>
<comment type="caution">
    <text evidence="2">The sequence shown here is derived from an EMBL/GenBank/DDBJ whole genome shotgun (WGS) entry which is preliminary data.</text>
</comment>
<dbReference type="AlphaFoldDB" id="A0A9P9WWB5"/>
<dbReference type="InterPro" id="IPR001810">
    <property type="entry name" value="F-box_dom"/>
</dbReference>
<name>A0A9P9WWB5_9PEZI</name>
<protein>
    <recommendedName>
        <fullName evidence="1">F-box domain-containing protein</fullName>
    </recommendedName>
</protein>
<evidence type="ECO:0000313" key="2">
    <source>
        <dbReference type="EMBL" id="KAI1880446.1"/>
    </source>
</evidence>
<evidence type="ECO:0000313" key="3">
    <source>
        <dbReference type="Proteomes" id="UP000829685"/>
    </source>
</evidence>
<sequence>MTTVQEASKSSLEHLPVEIIQQVYGFLDLNSIKALALSSKHLLAAFQRAEGHIVYASIKHALEPEILPLAIAYFAAAKAGWRQTTDVTRETNWEELCVNVDQFCATYIDHRGKQPSLPVQDFSYSAGRDMISFHHDVMTFAVSYFQMSDEFRPSDRECGRVQRTTYIIEIIRTLMPLQPPENSPDPLQVFWKYISPWDYRQTRYLHLCAIDTVGQICCLRSPTGYRSLLGQHERGLAARFGATFERLCFENSPAWLSSQIDSVWPRRHIPRFRFRDGLDHALGSWSYFADPNSPDTLNATALGDLLKRFPSPEDRFVVNLWLHDVLDIGTAEELFGKSLLYFMGDRIMFWDRERVELHAPDYCAMVTSDQLVEAVDGKVVDYSDMDPEYGE</sequence>
<dbReference type="Proteomes" id="UP000829685">
    <property type="component" value="Unassembled WGS sequence"/>
</dbReference>
<proteinExistence type="predicted"/>
<dbReference type="PROSITE" id="PS50181">
    <property type="entry name" value="FBOX"/>
    <property type="match status" value="1"/>
</dbReference>
<feature type="domain" description="F-box" evidence="1">
    <location>
        <begin position="9"/>
        <end position="58"/>
    </location>
</feature>
<accession>A0A9P9WWB5</accession>
<evidence type="ECO:0000259" key="1">
    <source>
        <dbReference type="PROSITE" id="PS50181"/>
    </source>
</evidence>
<keyword evidence="3" id="KW-1185">Reference proteome</keyword>
<dbReference type="CDD" id="cd09917">
    <property type="entry name" value="F-box_SF"/>
    <property type="match status" value="1"/>
</dbReference>
<gene>
    <name evidence="2" type="ORF">JX265_002067</name>
</gene>